<accession>A0AAN8Y0D5</accession>
<feature type="region of interest" description="Disordered" evidence="1">
    <location>
        <begin position="445"/>
        <end position="468"/>
    </location>
</feature>
<gene>
    <name evidence="2" type="ORF">RDI58_029893</name>
</gene>
<feature type="compositionally biased region" description="Basic and acidic residues" evidence="1">
    <location>
        <begin position="372"/>
        <end position="392"/>
    </location>
</feature>
<comment type="caution">
    <text evidence="2">The sequence shown here is derived from an EMBL/GenBank/DDBJ whole genome shotgun (WGS) entry which is preliminary data.</text>
</comment>
<feature type="compositionally biased region" description="Basic and acidic residues" evidence="1">
    <location>
        <begin position="72"/>
        <end position="84"/>
    </location>
</feature>
<reference evidence="2 3" key="1">
    <citation type="submission" date="2024-02" db="EMBL/GenBank/DDBJ databases">
        <title>de novo genome assembly of Solanum bulbocastanum strain 11H21.</title>
        <authorList>
            <person name="Hosaka A.J."/>
        </authorList>
    </citation>
    <scope>NUCLEOTIDE SEQUENCE [LARGE SCALE GENOMIC DNA]</scope>
    <source>
        <tissue evidence="2">Young leaves</tissue>
    </source>
</reference>
<dbReference type="EMBL" id="JBANQN010000012">
    <property type="protein sequence ID" value="KAK6774654.1"/>
    <property type="molecule type" value="Genomic_DNA"/>
</dbReference>
<dbReference type="PANTHER" id="PTHR47877">
    <property type="entry name" value="LATE EMBRYOGENESIS ABUNDANT DOMAIN-CONTAINING PROTEIN / LEA DOMAIN-CONTAINING PROTEIN"/>
    <property type="match status" value="1"/>
</dbReference>
<dbReference type="GO" id="GO:0009631">
    <property type="term" value="P:cold acclimation"/>
    <property type="evidence" value="ECO:0007669"/>
    <property type="project" value="TreeGrafter"/>
</dbReference>
<sequence length="468" mass="48208">MASEKAKRENVHPAIHIKSVSTAPAVKVGGLEFSSGTQQQQKQKDSDTQRDKHSSHHVDQGIRGEGLGGFKIESHRKEDEEGRVHGGIHPQEAGNKKRAERKKPALTPAAVLTENPDEKAKDFGVSALHDAKESASHGHGAECYNETALGAQAKDTVGHGVRSGSQYVADKAAAAKDTAIEKGAQAKDAVIHGAQIGSEYVVDKARVAKDTALEKGQQAYGATKDTLSSAGQTTMQSAQQAKDYTLQKAGESKDYATEKSKNAAGYIGQKGVEAKDTTVETGKSAVGYAGEAAKTAKDMAEVGALGAAHYTAKGAAAADVVSSAAGYAGEKAVSAKDTVSGAGKSVAEYAGAKLAAAKDYIVSVEEGAADYAGKKKAETERQLEGNSKRESGGEVFSGEKQATEEGKEGGESESKQVFQGHGGGGGGGGVLQAIGETLVGIGKTTTDFVAGGNKQSQTGYQQGSEKRE</sequence>
<proteinExistence type="predicted"/>
<feature type="compositionally biased region" description="Basic and acidic residues" evidence="1">
    <location>
        <begin position="401"/>
        <end position="414"/>
    </location>
</feature>
<evidence type="ECO:0008006" key="4">
    <source>
        <dbReference type="Google" id="ProtNLM"/>
    </source>
</evidence>
<dbReference type="Proteomes" id="UP001371456">
    <property type="component" value="Unassembled WGS sequence"/>
</dbReference>
<name>A0AAN8Y0D5_SOLBU</name>
<dbReference type="AlphaFoldDB" id="A0AAN8Y0D5"/>
<protein>
    <recommendedName>
        <fullName evidence="4">Seed biotin-containing protein SBP65</fullName>
    </recommendedName>
</protein>
<feature type="region of interest" description="Disordered" evidence="1">
    <location>
        <begin position="1"/>
        <end position="118"/>
    </location>
</feature>
<keyword evidence="3" id="KW-1185">Reference proteome</keyword>
<feature type="compositionally biased region" description="Gly residues" evidence="1">
    <location>
        <begin position="420"/>
        <end position="430"/>
    </location>
</feature>
<feature type="compositionally biased region" description="Basic and acidic residues" evidence="1">
    <location>
        <begin position="42"/>
        <end position="62"/>
    </location>
</feature>
<dbReference type="GO" id="GO:0005829">
    <property type="term" value="C:cytosol"/>
    <property type="evidence" value="ECO:0007669"/>
    <property type="project" value="TreeGrafter"/>
</dbReference>
<evidence type="ECO:0000256" key="1">
    <source>
        <dbReference type="SAM" id="MobiDB-lite"/>
    </source>
</evidence>
<feature type="region of interest" description="Disordered" evidence="1">
    <location>
        <begin position="371"/>
        <end position="431"/>
    </location>
</feature>
<feature type="compositionally biased region" description="Basic and acidic residues" evidence="1">
    <location>
        <begin position="1"/>
        <end position="11"/>
    </location>
</feature>
<evidence type="ECO:0000313" key="2">
    <source>
        <dbReference type="EMBL" id="KAK6774654.1"/>
    </source>
</evidence>
<dbReference type="PANTHER" id="PTHR47877:SF2">
    <property type="entry name" value="SEED BIOTIN-CONTAINING PROTEIN SBP65-LIKE"/>
    <property type="match status" value="1"/>
</dbReference>
<organism evidence="2 3">
    <name type="scientific">Solanum bulbocastanum</name>
    <name type="common">Wild potato</name>
    <dbReference type="NCBI Taxonomy" id="147425"/>
    <lineage>
        <taxon>Eukaryota</taxon>
        <taxon>Viridiplantae</taxon>
        <taxon>Streptophyta</taxon>
        <taxon>Embryophyta</taxon>
        <taxon>Tracheophyta</taxon>
        <taxon>Spermatophyta</taxon>
        <taxon>Magnoliopsida</taxon>
        <taxon>eudicotyledons</taxon>
        <taxon>Gunneridae</taxon>
        <taxon>Pentapetalae</taxon>
        <taxon>asterids</taxon>
        <taxon>lamiids</taxon>
        <taxon>Solanales</taxon>
        <taxon>Solanaceae</taxon>
        <taxon>Solanoideae</taxon>
        <taxon>Solaneae</taxon>
        <taxon>Solanum</taxon>
    </lineage>
</organism>
<evidence type="ECO:0000313" key="3">
    <source>
        <dbReference type="Proteomes" id="UP001371456"/>
    </source>
</evidence>